<dbReference type="InterPro" id="IPR031571">
    <property type="entry name" value="RcpC_dom"/>
</dbReference>
<organism evidence="3 4">
    <name type="scientific">Pseudaeromonas paramecii</name>
    <dbReference type="NCBI Taxonomy" id="2138166"/>
    <lineage>
        <taxon>Bacteria</taxon>
        <taxon>Pseudomonadati</taxon>
        <taxon>Pseudomonadota</taxon>
        <taxon>Gammaproteobacteria</taxon>
        <taxon>Aeromonadales</taxon>
        <taxon>Aeromonadaceae</taxon>
        <taxon>Pseudaeromonas</taxon>
    </lineage>
</organism>
<evidence type="ECO:0000256" key="1">
    <source>
        <dbReference type="SAM" id="Phobius"/>
    </source>
</evidence>
<name>A0ABP8Q9E1_9GAMM</name>
<keyword evidence="1" id="KW-0472">Membrane</keyword>
<keyword evidence="4" id="KW-1185">Reference proteome</keyword>
<dbReference type="NCBIfam" id="TIGR03177">
    <property type="entry name" value="pilus_cpaB"/>
    <property type="match status" value="1"/>
</dbReference>
<dbReference type="CDD" id="cd11614">
    <property type="entry name" value="SAF_CpaB_FlgA_like"/>
    <property type="match status" value="1"/>
</dbReference>
<sequence>MKGKVIAMLVVSLAMGGGALWLADSWLKRQRGPVNPQGDQVAVVVAAQLIPLGTQVESKHVHLLTVPKALQPENSFSTLEDAIGRIAQVDLLPAEILRAERLARPGEGNLFASLITPEKRAVTIRVNDVVGVAGFLLPGNYVDVLASVELDGKNNVKTTTVLENIRVLAVDQTARTADNKPVIVRAVTLEVTPQEAEKLMTETTRGTIQLALRNPEDVAPNPTPVAAAPQLAAVTPPPCPAPKVVRSGGGQSVTLIKGVSVSQTRVSQ</sequence>
<dbReference type="Proteomes" id="UP001501321">
    <property type="component" value="Unassembled WGS sequence"/>
</dbReference>
<dbReference type="SMART" id="SM00858">
    <property type="entry name" value="SAF"/>
    <property type="match status" value="1"/>
</dbReference>
<feature type="domain" description="SAF" evidence="2">
    <location>
        <begin position="41"/>
        <end position="103"/>
    </location>
</feature>
<reference evidence="4" key="1">
    <citation type="journal article" date="2019" name="Int. J. Syst. Evol. Microbiol.">
        <title>The Global Catalogue of Microorganisms (GCM) 10K type strain sequencing project: providing services to taxonomists for standard genome sequencing and annotation.</title>
        <authorList>
            <consortium name="The Broad Institute Genomics Platform"/>
            <consortium name="The Broad Institute Genome Sequencing Center for Infectious Disease"/>
            <person name="Wu L."/>
            <person name="Ma J."/>
        </authorList>
    </citation>
    <scope>NUCLEOTIDE SEQUENCE [LARGE SCALE GENOMIC DNA]</scope>
    <source>
        <strain evidence="4">JCM 32226</strain>
    </source>
</reference>
<dbReference type="EMBL" id="BAABFC010000012">
    <property type="protein sequence ID" value="GAA4499531.1"/>
    <property type="molecule type" value="Genomic_DNA"/>
</dbReference>
<dbReference type="InterPro" id="IPR017592">
    <property type="entry name" value="Pilus_assmbl_Flp-typ_CpaB"/>
</dbReference>
<evidence type="ECO:0000313" key="4">
    <source>
        <dbReference type="Proteomes" id="UP001501321"/>
    </source>
</evidence>
<evidence type="ECO:0000259" key="2">
    <source>
        <dbReference type="SMART" id="SM00858"/>
    </source>
</evidence>
<dbReference type="Pfam" id="PF16976">
    <property type="entry name" value="RcpC"/>
    <property type="match status" value="1"/>
</dbReference>
<gene>
    <name evidence="3" type="primary">cpaB</name>
    <name evidence="3" type="ORF">GCM10023095_19840</name>
</gene>
<feature type="transmembrane region" description="Helical" evidence="1">
    <location>
        <begin position="6"/>
        <end position="23"/>
    </location>
</feature>
<dbReference type="Pfam" id="PF08666">
    <property type="entry name" value="SAF"/>
    <property type="match status" value="1"/>
</dbReference>
<accession>A0ABP8Q9E1</accession>
<keyword evidence="1" id="KW-1133">Transmembrane helix</keyword>
<evidence type="ECO:0000313" key="3">
    <source>
        <dbReference type="EMBL" id="GAA4499531.1"/>
    </source>
</evidence>
<dbReference type="InterPro" id="IPR013974">
    <property type="entry name" value="SAF"/>
</dbReference>
<comment type="caution">
    <text evidence="3">The sequence shown here is derived from an EMBL/GenBank/DDBJ whole genome shotgun (WGS) entry which is preliminary data.</text>
</comment>
<proteinExistence type="predicted"/>
<keyword evidence="1" id="KW-0812">Transmembrane</keyword>
<dbReference type="RefSeq" id="WP_345012567.1">
    <property type="nucleotide sequence ID" value="NZ_BAABFC010000012.1"/>
</dbReference>
<protein>
    <submittedName>
        <fullName evidence="3">Flp pilus assembly protein CpaB</fullName>
    </submittedName>
</protein>